<sequence length="101" mass="11463">MASNCITRSTRQLIAHIYIRDTAQKFRGRCEALVVPHTHNRKGLHNFGSKIRTLGLSDSSSRRLPPGGAIPRITERFMVCEDQNEAFLETLCMYMFVHVSA</sequence>
<name>A0A7U2FH74_PHANO</name>
<gene>
    <name evidence="1" type="ORF">JI435_422150</name>
</gene>
<dbReference type="AlphaFoldDB" id="A0A7U2FH74"/>
<evidence type="ECO:0000313" key="2">
    <source>
        <dbReference type="Proteomes" id="UP000663193"/>
    </source>
</evidence>
<dbReference type="Proteomes" id="UP000663193">
    <property type="component" value="Chromosome 18"/>
</dbReference>
<protein>
    <submittedName>
        <fullName evidence="1">Uncharacterized protein</fullName>
    </submittedName>
</protein>
<evidence type="ECO:0000313" key="1">
    <source>
        <dbReference type="EMBL" id="QRD05217.1"/>
    </source>
</evidence>
<proteinExistence type="predicted"/>
<accession>A0A7U2FH74</accession>
<organism evidence="1 2">
    <name type="scientific">Phaeosphaeria nodorum (strain SN15 / ATCC MYA-4574 / FGSC 10173)</name>
    <name type="common">Glume blotch fungus</name>
    <name type="synonym">Parastagonospora nodorum</name>
    <dbReference type="NCBI Taxonomy" id="321614"/>
    <lineage>
        <taxon>Eukaryota</taxon>
        <taxon>Fungi</taxon>
        <taxon>Dikarya</taxon>
        <taxon>Ascomycota</taxon>
        <taxon>Pezizomycotina</taxon>
        <taxon>Dothideomycetes</taxon>
        <taxon>Pleosporomycetidae</taxon>
        <taxon>Pleosporales</taxon>
        <taxon>Pleosporineae</taxon>
        <taxon>Phaeosphaeriaceae</taxon>
        <taxon>Parastagonospora</taxon>
    </lineage>
</organism>
<dbReference type="VEuPathDB" id="FungiDB:JI435_422150"/>
<dbReference type="EMBL" id="CP069040">
    <property type="protein sequence ID" value="QRD05217.1"/>
    <property type="molecule type" value="Genomic_DNA"/>
</dbReference>
<keyword evidence="2" id="KW-1185">Reference proteome</keyword>
<reference evidence="2" key="1">
    <citation type="journal article" date="2021" name="BMC Genomics">
        <title>Chromosome-level genome assembly and manually-curated proteome of model necrotroph Parastagonospora nodorum Sn15 reveals a genome-wide trove of candidate effector homologs, and redundancy of virulence-related functions within an accessory chromosome.</title>
        <authorList>
            <person name="Bertazzoni S."/>
            <person name="Jones D.A.B."/>
            <person name="Phan H.T."/>
            <person name="Tan K.-C."/>
            <person name="Hane J.K."/>
        </authorList>
    </citation>
    <scope>NUCLEOTIDE SEQUENCE [LARGE SCALE GENOMIC DNA]</scope>
    <source>
        <strain evidence="2">SN15 / ATCC MYA-4574 / FGSC 10173)</strain>
    </source>
</reference>